<accession>A0A101LXI6</accession>
<keyword evidence="1" id="KW-0496">Mitochondrion</keyword>
<reference evidence="1" key="1">
    <citation type="journal article" date="2015" name="Genome Biol. Evol.">
        <title>Organellar Genomes of White Spruce (Picea glauca): Assembly and Annotation.</title>
        <authorList>
            <person name="Jackman S.D."/>
            <person name="Warren R.L."/>
            <person name="Gibb E.A."/>
            <person name="Vandervalk B.P."/>
            <person name="Mohamadi H."/>
            <person name="Chu J."/>
            <person name="Raymond A."/>
            <person name="Pleasance S."/>
            <person name="Coope R."/>
            <person name="Wildung M.R."/>
            <person name="Ritland C.E."/>
            <person name="Bousquet J."/>
            <person name="Jones S.J."/>
            <person name="Bohlmann J."/>
            <person name="Birol I."/>
        </authorList>
    </citation>
    <scope>NUCLEOTIDE SEQUENCE [LARGE SCALE GENOMIC DNA]</scope>
    <source>
        <tissue evidence="1">Flushing bud</tissue>
    </source>
</reference>
<sequence>MCRVQAPPPVLSNVPHSSPSQILWLHSLFQYQIHTIPLFILNKHQYHKQRERNKRGSTPYSYRLRSNPAQGQIHIQTYQKHPYRESTYQRLSQQQFTQHPW</sequence>
<dbReference type="AlphaFoldDB" id="A0A101LXI6"/>
<protein>
    <submittedName>
        <fullName evidence="1">Uncharacterized protein</fullName>
    </submittedName>
</protein>
<comment type="caution">
    <text evidence="1">The sequence shown here is derived from an EMBL/GenBank/DDBJ whole genome shotgun (WGS) entry which is preliminary data.</text>
</comment>
<geneLocation type="mitochondrion" evidence="1"/>
<gene>
    <name evidence="1" type="ORF">ABT39_MTgene6146</name>
</gene>
<organism evidence="1">
    <name type="scientific">Picea glauca</name>
    <name type="common">White spruce</name>
    <name type="synonym">Pinus glauca</name>
    <dbReference type="NCBI Taxonomy" id="3330"/>
    <lineage>
        <taxon>Eukaryota</taxon>
        <taxon>Viridiplantae</taxon>
        <taxon>Streptophyta</taxon>
        <taxon>Embryophyta</taxon>
        <taxon>Tracheophyta</taxon>
        <taxon>Spermatophyta</taxon>
        <taxon>Pinopsida</taxon>
        <taxon>Pinidae</taxon>
        <taxon>Conifers I</taxon>
        <taxon>Pinales</taxon>
        <taxon>Pinaceae</taxon>
        <taxon>Picea</taxon>
    </lineage>
</organism>
<evidence type="ECO:0000313" key="1">
    <source>
        <dbReference type="EMBL" id="KUM47140.1"/>
    </source>
</evidence>
<dbReference type="EMBL" id="LKAM01000008">
    <property type="protein sequence ID" value="KUM47140.1"/>
    <property type="molecule type" value="Genomic_DNA"/>
</dbReference>
<proteinExistence type="predicted"/>
<name>A0A101LXI6_PICGL</name>